<sequence>MNPASTLRTRPRPAPWFPVLLLALLAGCRDEPRGPVERQVDAQRADPAWVAPLDEAVEAIDQAMPGDFGVYVARFGDQAGTLDRGDGRRWYLSSTVKVPVAIAILEEVDAGRIDLDEEIELQRGDFVDGAGDMLGQAPGTRFTIATLLQKSLRDSDSTATDMLIRRLGEGHLDARLADWVGAGFGPVTTILQVRYDAYGALHPGVAGLDNLQIVALRNAAAGEPRLQALARTLGVARDALPAKSLQDVFEDYYATGANAATLPAFARLLQRVAAGELLSDAGRARLLGHMRAISTGDRRIAAGLPAGTDFAQKTGTQLGRACNVGILEPGLGADGATVVVACAERFGDLAQAERAFQALGRALDGTVLATVPAP</sequence>
<name>A0A5D4XSS6_9GAMM</name>
<dbReference type="InterPro" id="IPR000871">
    <property type="entry name" value="Beta-lactam_class-A"/>
</dbReference>
<accession>A0A5D4XSS6</accession>
<dbReference type="PANTHER" id="PTHR35333">
    <property type="entry name" value="BETA-LACTAMASE"/>
    <property type="match status" value="1"/>
</dbReference>
<dbReference type="OrthoDB" id="9784149at2"/>
<reference evidence="3 4" key="1">
    <citation type="submission" date="2019-08" db="EMBL/GenBank/DDBJ databases">
        <title>Luteimonas viscosus sp. nov., isolated from soil of a sunflower field.</title>
        <authorList>
            <person name="Jianli Z."/>
            <person name="Ying Z."/>
        </authorList>
    </citation>
    <scope>NUCLEOTIDE SEQUENCE [LARGE SCALE GENOMIC DNA]</scope>
    <source>
        <strain evidence="3 4">XBU10</strain>
    </source>
</reference>
<protein>
    <submittedName>
        <fullName evidence="3">Serine hydrolase</fullName>
    </submittedName>
</protein>
<dbReference type="Pfam" id="PF13354">
    <property type="entry name" value="Beta-lactamase2"/>
    <property type="match status" value="2"/>
</dbReference>
<dbReference type="Gene3D" id="3.40.710.10">
    <property type="entry name" value="DD-peptidase/beta-lactamase superfamily"/>
    <property type="match status" value="1"/>
</dbReference>
<evidence type="ECO:0000259" key="2">
    <source>
        <dbReference type="Pfam" id="PF13354"/>
    </source>
</evidence>
<comment type="catalytic activity">
    <reaction evidence="1">
        <text>a beta-lactam + H2O = a substituted beta-amino acid</text>
        <dbReference type="Rhea" id="RHEA:20401"/>
        <dbReference type="ChEBI" id="CHEBI:15377"/>
        <dbReference type="ChEBI" id="CHEBI:35627"/>
        <dbReference type="ChEBI" id="CHEBI:140347"/>
        <dbReference type="EC" id="3.5.2.6"/>
    </reaction>
</comment>
<dbReference type="GO" id="GO:0008800">
    <property type="term" value="F:beta-lactamase activity"/>
    <property type="evidence" value="ECO:0007669"/>
    <property type="project" value="UniProtKB-EC"/>
</dbReference>
<dbReference type="PANTHER" id="PTHR35333:SF4">
    <property type="entry name" value="SLR0121 PROTEIN"/>
    <property type="match status" value="1"/>
</dbReference>
<keyword evidence="4" id="KW-1185">Reference proteome</keyword>
<dbReference type="InterPro" id="IPR045155">
    <property type="entry name" value="Beta-lactam_cat"/>
</dbReference>
<gene>
    <name evidence="3" type="ORF">FZO89_10930</name>
</gene>
<evidence type="ECO:0000313" key="4">
    <source>
        <dbReference type="Proteomes" id="UP000324973"/>
    </source>
</evidence>
<dbReference type="RefSeq" id="WP_149103286.1">
    <property type="nucleotide sequence ID" value="NZ_VTFT01000001.1"/>
</dbReference>
<evidence type="ECO:0000256" key="1">
    <source>
        <dbReference type="ARBA" id="ARBA00001526"/>
    </source>
</evidence>
<dbReference type="AlphaFoldDB" id="A0A5D4XSS6"/>
<dbReference type="InterPro" id="IPR012338">
    <property type="entry name" value="Beta-lactam/transpept-like"/>
</dbReference>
<feature type="domain" description="Beta-lactamase class A catalytic" evidence="2">
    <location>
        <begin position="222"/>
        <end position="330"/>
    </location>
</feature>
<dbReference type="EMBL" id="VTFT01000001">
    <property type="protein sequence ID" value="TYT26731.1"/>
    <property type="molecule type" value="Genomic_DNA"/>
</dbReference>
<dbReference type="SUPFAM" id="SSF56601">
    <property type="entry name" value="beta-lactamase/transpeptidase-like"/>
    <property type="match status" value="1"/>
</dbReference>
<organism evidence="3 4">
    <name type="scientific">Luteimonas viscosa</name>
    <dbReference type="NCBI Taxonomy" id="1132694"/>
    <lineage>
        <taxon>Bacteria</taxon>
        <taxon>Pseudomonadati</taxon>
        <taxon>Pseudomonadota</taxon>
        <taxon>Gammaproteobacteria</taxon>
        <taxon>Lysobacterales</taxon>
        <taxon>Lysobacteraceae</taxon>
        <taxon>Luteimonas</taxon>
    </lineage>
</organism>
<dbReference type="GO" id="GO:0030655">
    <property type="term" value="P:beta-lactam antibiotic catabolic process"/>
    <property type="evidence" value="ECO:0007669"/>
    <property type="project" value="InterPro"/>
</dbReference>
<feature type="domain" description="Beta-lactamase class A catalytic" evidence="2">
    <location>
        <begin position="70"/>
        <end position="181"/>
    </location>
</feature>
<proteinExistence type="predicted"/>
<dbReference type="GO" id="GO:0046677">
    <property type="term" value="P:response to antibiotic"/>
    <property type="evidence" value="ECO:0007669"/>
    <property type="project" value="InterPro"/>
</dbReference>
<keyword evidence="3" id="KW-0378">Hydrolase</keyword>
<comment type="caution">
    <text evidence="3">The sequence shown here is derived from an EMBL/GenBank/DDBJ whole genome shotgun (WGS) entry which is preliminary data.</text>
</comment>
<evidence type="ECO:0000313" key="3">
    <source>
        <dbReference type="EMBL" id="TYT26731.1"/>
    </source>
</evidence>
<dbReference type="Proteomes" id="UP000324973">
    <property type="component" value="Unassembled WGS sequence"/>
</dbReference>